<dbReference type="InterPro" id="IPR036097">
    <property type="entry name" value="HisK_dim/P_sf"/>
</dbReference>
<dbReference type="RefSeq" id="WP_116775703.1">
    <property type="nucleotide sequence ID" value="NZ_QDKG01000003.1"/>
</dbReference>
<dbReference type="SUPFAM" id="SSF55785">
    <property type="entry name" value="PYP-like sensor domain (PAS domain)"/>
    <property type="match status" value="1"/>
</dbReference>
<reference evidence="4 5" key="1">
    <citation type="submission" date="2018-04" db="EMBL/GenBank/DDBJ databases">
        <title>Sphingobacterium cortibacter sp. nov.</title>
        <authorList>
            <person name="Li Y."/>
        </authorList>
    </citation>
    <scope>NUCLEOTIDE SEQUENCE [LARGE SCALE GENOMIC DNA]</scope>
    <source>
        <strain evidence="4 5">2c-3</strain>
    </source>
</reference>
<evidence type="ECO:0000259" key="3">
    <source>
        <dbReference type="SMART" id="SM00388"/>
    </source>
</evidence>
<evidence type="ECO:0000313" key="5">
    <source>
        <dbReference type="Proteomes" id="UP000245627"/>
    </source>
</evidence>
<dbReference type="OrthoDB" id="9811889at2"/>
<dbReference type="InterPro" id="IPR035965">
    <property type="entry name" value="PAS-like_dom_sf"/>
</dbReference>
<dbReference type="AlphaFoldDB" id="A0A2T8HI51"/>
<name>A0A2T8HI51_9SPHI</name>
<dbReference type="InterPro" id="IPR003661">
    <property type="entry name" value="HisK_dim/P_dom"/>
</dbReference>
<protein>
    <recommendedName>
        <fullName evidence="2">histidine kinase</fullName>
        <ecNumber evidence="2">2.7.13.3</ecNumber>
    </recommendedName>
</protein>
<dbReference type="SUPFAM" id="SSF47384">
    <property type="entry name" value="Homodimeric domain of signal transducing histidine kinase"/>
    <property type="match status" value="1"/>
</dbReference>
<proteinExistence type="predicted"/>
<evidence type="ECO:0000256" key="1">
    <source>
        <dbReference type="ARBA" id="ARBA00000085"/>
    </source>
</evidence>
<dbReference type="CDD" id="cd00082">
    <property type="entry name" value="HisKA"/>
    <property type="match status" value="1"/>
</dbReference>
<dbReference type="Gene3D" id="3.30.450.20">
    <property type="entry name" value="PAS domain"/>
    <property type="match status" value="1"/>
</dbReference>
<comment type="caution">
    <text evidence="4">The sequence shown here is derived from an EMBL/GenBank/DDBJ whole genome shotgun (WGS) entry which is preliminary data.</text>
</comment>
<dbReference type="EMBL" id="QDKG01000003">
    <property type="protein sequence ID" value="PVH25114.1"/>
    <property type="molecule type" value="Genomic_DNA"/>
</dbReference>
<sequence>MSDQQKIMLETLRQSSVATAIYTSAALHIGFINKGMLALWGYANENEIVQFPDLLLDRDQQYLASLLSDVWNQGKPFHVTAYPVAMNGNETGKKLYADIHLQPIPNSNGETEYMIHTMQEVENPFSNWHVDNIQSKEILADEKLQQWSRALSHDLRNPLSVAKLGLQYMRSRTDMNPEEQNKWTTVVSDALKSVEKLIVDVVEVTKQERVCSEASELSDAFRQVIKQNQILINESKSKYNYEIITAARVEAPLFYAIFNLAIQSAAQFSGSLQHHMVSTTCVLTDNVLQFVISNTDTGTSQDFIGFTVLEQWIQQIKAAEIVRDSVNRQLIFSLPIL</sequence>
<dbReference type="SMART" id="SM00388">
    <property type="entry name" value="HisKA"/>
    <property type="match status" value="1"/>
</dbReference>
<accession>A0A2T8HI51</accession>
<dbReference type="EC" id="2.7.13.3" evidence="2"/>
<dbReference type="Proteomes" id="UP000245627">
    <property type="component" value="Unassembled WGS sequence"/>
</dbReference>
<feature type="domain" description="Signal transduction histidine kinase dimerisation/phosphoacceptor" evidence="3">
    <location>
        <begin position="143"/>
        <end position="210"/>
    </location>
</feature>
<dbReference type="GO" id="GO:0000155">
    <property type="term" value="F:phosphorelay sensor kinase activity"/>
    <property type="evidence" value="ECO:0007669"/>
    <property type="project" value="InterPro"/>
</dbReference>
<dbReference type="Gene3D" id="1.10.287.130">
    <property type="match status" value="1"/>
</dbReference>
<comment type="catalytic activity">
    <reaction evidence="1">
        <text>ATP + protein L-histidine = ADP + protein N-phospho-L-histidine.</text>
        <dbReference type="EC" id="2.7.13.3"/>
    </reaction>
</comment>
<organism evidence="4 5">
    <name type="scientific">Sphingobacterium corticibacter</name>
    <dbReference type="NCBI Taxonomy" id="2171749"/>
    <lineage>
        <taxon>Bacteria</taxon>
        <taxon>Pseudomonadati</taxon>
        <taxon>Bacteroidota</taxon>
        <taxon>Sphingobacteriia</taxon>
        <taxon>Sphingobacteriales</taxon>
        <taxon>Sphingobacteriaceae</taxon>
        <taxon>Sphingobacterium</taxon>
    </lineage>
</organism>
<evidence type="ECO:0000256" key="2">
    <source>
        <dbReference type="ARBA" id="ARBA00012438"/>
    </source>
</evidence>
<gene>
    <name evidence="4" type="ORF">DC487_09285</name>
</gene>
<keyword evidence="5" id="KW-1185">Reference proteome</keyword>
<dbReference type="Pfam" id="PF00512">
    <property type="entry name" value="HisKA"/>
    <property type="match status" value="1"/>
</dbReference>
<evidence type="ECO:0000313" key="4">
    <source>
        <dbReference type="EMBL" id="PVH25114.1"/>
    </source>
</evidence>